<feature type="domain" description="Prepilin type IV endopeptidase peptidase" evidence="3">
    <location>
        <begin position="5"/>
        <end position="112"/>
    </location>
</feature>
<proteinExistence type="inferred from homology"/>
<feature type="transmembrane region" description="Helical" evidence="2">
    <location>
        <begin position="26"/>
        <end position="45"/>
    </location>
</feature>
<dbReference type="Proteomes" id="UP000501076">
    <property type="component" value="Plasmid pFDU301A"/>
</dbReference>
<feature type="transmembrane region" description="Helical" evidence="2">
    <location>
        <begin position="147"/>
        <end position="165"/>
    </location>
</feature>
<gene>
    <name evidence="4" type="ORF">FDZ14_31590</name>
</gene>
<dbReference type="Pfam" id="PF01478">
    <property type="entry name" value="Peptidase_A24"/>
    <property type="match status" value="1"/>
</dbReference>
<dbReference type="EMBL" id="CP045273">
    <property type="protein sequence ID" value="QJX80635.1"/>
    <property type="molecule type" value="Genomic_DNA"/>
</dbReference>
<dbReference type="PANTHER" id="PTHR30487:SF0">
    <property type="entry name" value="PREPILIN LEADER PEPTIDASE_N-METHYLTRANSFERASE-RELATED"/>
    <property type="match status" value="1"/>
</dbReference>
<evidence type="ECO:0000256" key="2">
    <source>
        <dbReference type="SAM" id="Phobius"/>
    </source>
</evidence>
<dbReference type="GO" id="GO:0006465">
    <property type="term" value="P:signal peptide processing"/>
    <property type="evidence" value="ECO:0007669"/>
    <property type="project" value="TreeGrafter"/>
</dbReference>
<dbReference type="InterPro" id="IPR000045">
    <property type="entry name" value="Prepilin_IV_endopep_pep"/>
</dbReference>
<keyword evidence="4" id="KW-0614">Plasmid</keyword>
<evidence type="ECO:0000259" key="3">
    <source>
        <dbReference type="Pfam" id="PF01478"/>
    </source>
</evidence>
<feature type="transmembrane region" description="Helical" evidence="2">
    <location>
        <begin position="52"/>
        <end position="72"/>
    </location>
</feature>
<keyword evidence="2" id="KW-1133">Transmembrane helix</keyword>
<sequence length="173" mass="19657">MYLFIVLILLSIAAYFDWRTLKIPNWVHWVGIGVAIIVCIFRINVIPIEKMALNAALVFIPLCLLWGITTLVNFKAIGAGDVKLFGVAALFIPLGDTYLLLLMTIVLSSLIALFKIRSGRFLEMFNDLSFFLFYGIPGKSDSKMQKVPLGPILLIAFVFYLTPYYDLFSSYWR</sequence>
<comment type="similarity">
    <text evidence="1">Belongs to the peptidase A24 family.</text>
</comment>
<dbReference type="GO" id="GO:0004190">
    <property type="term" value="F:aspartic-type endopeptidase activity"/>
    <property type="evidence" value="ECO:0007669"/>
    <property type="project" value="InterPro"/>
</dbReference>
<dbReference type="GO" id="GO:0005886">
    <property type="term" value="C:plasma membrane"/>
    <property type="evidence" value="ECO:0007669"/>
    <property type="project" value="TreeGrafter"/>
</dbReference>
<dbReference type="PANTHER" id="PTHR30487">
    <property type="entry name" value="TYPE 4 PREPILIN-LIKE PROTEINS LEADER PEPTIDE-PROCESSING ENZYME"/>
    <property type="match status" value="1"/>
</dbReference>
<name>A0A6M6EAP4_PRIMG</name>
<keyword evidence="2" id="KW-0472">Membrane</keyword>
<evidence type="ECO:0000313" key="4">
    <source>
        <dbReference type="EMBL" id="QJX80635.1"/>
    </source>
</evidence>
<dbReference type="InterPro" id="IPR050882">
    <property type="entry name" value="Prepilin_peptidase/N-MTase"/>
</dbReference>
<dbReference type="AlphaFoldDB" id="A0A6M6EAP4"/>
<geneLocation type="plasmid" evidence="5">
    <name>pfdu301a</name>
</geneLocation>
<evidence type="ECO:0000313" key="5">
    <source>
        <dbReference type="Proteomes" id="UP000501076"/>
    </source>
</evidence>
<evidence type="ECO:0000256" key="1">
    <source>
        <dbReference type="ARBA" id="ARBA00005801"/>
    </source>
</evidence>
<accession>A0A6M6EAP4</accession>
<dbReference type="RefSeq" id="WP_171778630.1">
    <property type="nucleotide sequence ID" value="NZ_CP045273.1"/>
</dbReference>
<protein>
    <recommendedName>
        <fullName evidence="3">Prepilin type IV endopeptidase peptidase domain-containing protein</fullName>
    </recommendedName>
</protein>
<reference evidence="4 5" key="1">
    <citation type="submission" date="2019-10" db="EMBL/GenBank/DDBJ databases">
        <title>Complete genome sequences for adaption low water activity.</title>
        <authorList>
            <person name="Zhao L."/>
            <person name="Zhong J."/>
        </authorList>
    </citation>
    <scope>NUCLEOTIDE SEQUENCE [LARGE SCALE GENOMIC DNA]</scope>
    <source>
        <strain evidence="4 5">FDU301</strain>
        <plasmid evidence="5">pfdu301a</plasmid>
    </source>
</reference>
<dbReference type="Gene3D" id="1.20.120.1220">
    <property type="match status" value="1"/>
</dbReference>
<organism evidence="4 5">
    <name type="scientific">Priestia megaterium</name>
    <name type="common">Bacillus megaterium</name>
    <dbReference type="NCBI Taxonomy" id="1404"/>
    <lineage>
        <taxon>Bacteria</taxon>
        <taxon>Bacillati</taxon>
        <taxon>Bacillota</taxon>
        <taxon>Bacilli</taxon>
        <taxon>Bacillales</taxon>
        <taxon>Bacillaceae</taxon>
        <taxon>Priestia</taxon>
    </lineage>
</organism>
<keyword evidence="2" id="KW-0812">Transmembrane</keyword>
<feature type="transmembrane region" description="Helical" evidence="2">
    <location>
        <begin position="84"/>
        <end position="114"/>
    </location>
</feature>